<gene>
    <name evidence="5" type="ORF">SAMN05421761_101208</name>
</gene>
<dbReference type="RefSeq" id="WP_076497661.1">
    <property type="nucleotide sequence ID" value="NZ_FTOP01000001.1"/>
</dbReference>
<dbReference type="PANTHER" id="PTHR10545:SF29">
    <property type="entry name" value="GH14572P-RELATED"/>
    <property type="match status" value="1"/>
</dbReference>
<dbReference type="Pfam" id="PF00583">
    <property type="entry name" value="Acetyltransf_1"/>
    <property type="match status" value="1"/>
</dbReference>
<evidence type="ECO:0000256" key="2">
    <source>
        <dbReference type="ARBA" id="ARBA00022679"/>
    </source>
</evidence>
<dbReference type="EMBL" id="FTOP01000001">
    <property type="protein sequence ID" value="SIS51811.1"/>
    <property type="molecule type" value="Genomic_DNA"/>
</dbReference>
<protein>
    <submittedName>
        <fullName evidence="5">L-amino acid N-acyltransferase YncA</fullName>
    </submittedName>
</protein>
<organism evidence="5 6">
    <name type="scientific">Belliella pelovolcani</name>
    <dbReference type="NCBI Taxonomy" id="529505"/>
    <lineage>
        <taxon>Bacteria</taxon>
        <taxon>Pseudomonadati</taxon>
        <taxon>Bacteroidota</taxon>
        <taxon>Cytophagia</taxon>
        <taxon>Cytophagales</taxon>
        <taxon>Cyclobacteriaceae</taxon>
        <taxon>Belliella</taxon>
    </lineage>
</organism>
<dbReference type="InterPro" id="IPR051016">
    <property type="entry name" value="Diverse_Substrate_AcTransf"/>
</dbReference>
<dbReference type="InterPro" id="IPR016181">
    <property type="entry name" value="Acyl_CoA_acyltransferase"/>
</dbReference>
<dbReference type="PROSITE" id="PS51186">
    <property type="entry name" value="GNAT"/>
    <property type="match status" value="1"/>
</dbReference>
<keyword evidence="6" id="KW-1185">Reference proteome</keyword>
<proteinExistence type="inferred from homology"/>
<dbReference type="PANTHER" id="PTHR10545">
    <property type="entry name" value="DIAMINE N-ACETYLTRANSFERASE"/>
    <property type="match status" value="1"/>
</dbReference>
<dbReference type="Proteomes" id="UP000186026">
    <property type="component" value="Unassembled WGS sequence"/>
</dbReference>
<evidence type="ECO:0000259" key="4">
    <source>
        <dbReference type="PROSITE" id="PS51186"/>
    </source>
</evidence>
<evidence type="ECO:0000313" key="6">
    <source>
        <dbReference type="Proteomes" id="UP000186026"/>
    </source>
</evidence>
<dbReference type="OrthoDB" id="9805924at2"/>
<evidence type="ECO:0000313" key="5">
    <source>
        <dbReference type="EMBL" id="SIS51811.1"/>
    </source>
</evidence>
<dbReference type="STRING" id="529505.SAMN05421761_101208"/>
<comment type="similarity">
    <text evidence="1">Belongs to the acetyltransferase family.</text>
</comment>
<dbReference type="GO" id="GO:0008080">
    <property type="term" value="F:N-acetyltransferase activity"/>
    <property type="evidence" value="ECO:0007669"/>
    <property type="project" value="UniProtKB-ARBA"/>
</dbReference>
<evidence type="ECO:0000256" key="1">
    <source>
        <dbReference type="ARBA" id="ARBA00008694"/>
    </source>
</evidence>
<accession>A0A1N7JRB4</accession>
<dbReference type="Gene3D" id="3.40.630.30">
    <property type="match status" value="1"/>
</dbReference>
<dbReference type="CDD" id="cd04301">
    <property type="entry name" value="NAT_SF"/>
    <property type="match status" value="1"/>
</dbReference>
<dbReference type="AlphaFoldDB" id="A0A1N7JRB4"/>
<evidence type="ECO:0000256" key="3">
    <source>
        <dbReference type="ARBA" id="ARBA00023315"/>
    </source>
</evidence>
<sequence>MYTIRKGEKTDLPRVLELVKELALYEKAPEQVTNTVALMEEDGFGEHPIFGFFVAIKDSTQEIVGISIYYYRYSTWKGRRLYLEDIVVTASERGNGAGKLLFDRTMLKCLEDNCTGMMWQVLDWNEPAINFYKKYGADLDGEWINCNLQADEIKVLLGKK</sequence>
<keyword evidence="3 5" id="KW-0012">Acyltransferase</keyword>
<reference evidence="6" key="1">
    <citation type="submission" date="2017-01" db="EMBL/GenBank/DDBJ databases">
        <authorList>
            <person name="Varghese N."/>
            <person name="Submissions S."/>
        </authorList>
    </citation>
    <scope>NUCLEOTIDE SEQUENCE [LARGE SCALE GENOMIC DNA]</scope>
    <source>
        <strain evidence="6">DSM 46698</strain>
    </source>
</reference>
<dbReference type="SUPFAM" id="SSF55729">
    <property type="entry name" value="Acyl-CoA N-acyltransferases (Nat)"/>
    <property type="match status" value="1"/>
</dbReference>
<keyword evidence="2 5" id="KW-0808">Transferase</keyword>
<feature type="domain" description="N-acetyltransferase" evidence="4">
    <location>
        <begin position="2"/>
        <end position="160"/>
    </location>
</feature>
<name>A0A1N7JRB4_9BACT</name>
<dbReference type="InterPro" id="IPR000182">
    <property type="entry name" value="GNAT_dom"/>
</dbReference>
<dbReference type="FunFam" id="3.40.630.30:FF:000064">
    <property type="entry name" value="GNAT family acetyltransferase"/>
    <property type="match status" value="1"/>
</dbReference>